<keyword evidence="3" id="KW-1185">Reference proteome</keyword>
<protein>
    <recommendedName>
        <fullName evidence="4">PEP-CTERM protein-sorting domain-containing protein</fullName>
    </recommendedName>
</protein>
<dbReference type="NCBIfam" id="NF038125">
    <property type="entry name" value="PEP_CTERM_THxN"/>
    <property type="match status" value="1"/>
</dbReference>
<evidence type="ECO:0000256" key="1">
    <source>
        <dbReference type="SAM" id="SignalP"/>
    </source>
</evidence>
<keyword evidence="1" id="KW-0732">Signal</keyword>
<dbReference type="AlphaFoldDB" id="I1DV00"/>
<feature type="chain" id="PRO_5003639495" description="PEP-CTERM protein-sorting domain-containing protein" evidence="1">
    <location>
        <begin position="24"/>
        <end position="275"/>
    </location>
</feature>
<gene>
    <name evidence="2" type="ORF">RNAN_0848</name>
</gene>
<organism evidence="2 3">
    <name type="scientific">Rheinheimera nanhaiensis E407-8</name>
    <dbReference type="NCBI Taxonomy" id="562729"/>
    <lineage>
        <taxon>Bacteria</taxon>
        <taxon>Pseudomonadati</taxon>
        <taxon>Pseudomonadota</taxon>
        <taxon>Gammaproteobacteria</taxon>
        <taxon>Chromatiales</taxon>
        <taxon>Chromatiaceae</taxon>
        <taxon>Rheinheimera</taxon>
    </lineage>
</organism>
<evidence type="ECO:0008006" key="4">
    <source>
        <dbReference type="Google" id="ProtNLM"/>
    </source>
</evidence>
<comment type="caution">
    <text evidence="2">The sequence shown here is derived from an EMBL/GenBank/DDBJ whole genome shotgun (WGS) entry which is preliminary data.</text>
</comment>
<accession>I1DV00</accession>
<evidence type="ECO:0000313" key="3">
    <source>
        <dbReference type="Proteomes" id="UP000004374"/>
    </source>
</evidence>
<reference evidence="2 3" key="1">
    <citation type="journal article" date="2012" name="J. Bacteriol.">
        <title>Genome Sequence of the Protease-Producing Bacterium Rheinheimera nanhaiensis E407-8T, Isolated from Deep-Sea Sediment of the South China Sea.</title>
        <authorList>
            <person name="Zhang X.-Y."/>
            <person name="Zhang Y.-J."/>
            <person name="Qin Q.-L."/>
            <person name="Xie B.-B."/>
            <person name="Chen X.-L."/>
            <person name="Zhou B.-C."/>
            <person name="Zhang Y.-Z."/>
        </authorList>
    </citation>
    <scope>NUCLEOTIDE SEQUENCE [LARGE SCALE GENOMIC DNA]</scope>
    <source>
        <strain evidence="2 3">E407-8</strain>
    </source>
</reference>
<dbReference type="STRING" id="562729.RNAN_0848"/>
<evidence type="ECO:0000313" key="2">
    <source>
        <dbReference type="EMBL" id="GAB57878.1"/>
    </source>
</evidence>
<name>I1DV00_9GAMM</name>
<sequence>MKVGKKFSTILFAGLMTTSAAQAAMITEWSFVNSAGFINWQAAGVTASGASNYLDEFNVLQTWYSSLSWGDPVNGSPSSFAVTSPILGTVTTNGAAEMGTTLVHNNFPVFDNGELLTQTTLLNQLLLTPLFPAGPAINAPTIAFDINFFETVNAPGNGVLCPDGNAQGVGQNINGCGDIFAIASPLDLVQQLVIDDYLYTFAIGVMGGSILSDATCSLMGFASGCYGFVTIENQTNTIQPFFSITARQMTDVPAPASLAVFGLGLLLLSRLSRRT</sequence>
<proteinExistence type="predicted"/>
<dbReference type="EMBL" id="BAFK01000003">
    <property type="protein sequence ID" value="GAB57878.1"/>
    <property type="molecule type" value="Genomic_DNA"/>
</dbReference>
<dbReference type="Proteomes" id="UP000004374">
    <property type="component" value="Unassembled WGS sequence"/>
</dbReference>
<dbReference type="RefSeq" id="WP_008219044.1">
    <property type="nucleotide sequence ID" value="NZ_BAFK01000003.1"/>
</dbReference>
<feature type="signal peptide" evidence="1">
    <location>
        <begin position="1"/>
        <end position="23"/>
    </location>
</feature>